<feature type="chain" id="PRO_5013728650" evidence="3">
    <location>
        <begin position="24"/>
        <end position="412"/>
    </location>
</feature>
<evidence type="ECO:0000256" key="3">
    <source>
        <dbReference type="SAM" id="SignalP"/>
    </source>
</evidence>
<dbReference type="InterPro" id="IPR001461">
    <property type="entry name" value="Aspartic_peptidase_A1"/>
</dbReference>
<accession>A0A2G8S3Y5</accession>
<comment type="caution">
    <text evidence="5">The sequence shown here is derived from an EMBL/GenBank/DDBJ whole genome shotgun (WGS) entry which is preliminary data.</text>
</comment>
<dbReference type="InterPro" id="IPR034164">
    <property type="entry name" value="Pepsin-like_dom"/>
</dbReference>
<dbReference type="InterPro" id="IPR021109">
    <property type="entry name" value="Peptidase_aspartic_dom_sf"/>
</dbReference>
<dbReference type="InterPro" id="IPR033121">
    <property type="entry name" value="PEPTIDASE_A1"/>
</dbReference>
<evidence type="ECO:0000256" key="1">
    <source>
        <dbReference type="ARBA" id="ARBA00007447"/>
    </source>
</evidence>
<feature type="signal peptide" evidence="3">
    <location>
        <begin position="1"/>
        <end position="23"/>
    </location>
</feature>
<dbReference type="EMBL" id="AYKW01000023">
    <property type="protein sequence ID" value="PIL28444.1"/>
    <property type="molecule type" value="Genomic_DNA"/>
</dbReference>
<evidence type="ECO:0000313" key="5">
    <source>
        <dbReference type="EMBL" id="PIL28444.1"/>
    </source>
</evidence>
<dbReference type="CDD" id="cd05471">
    <property type="entry name" value="pepsin_like"/>
    <property type="match status" value="1"/>
</dbReference>
<reference evidence="5 6" key="1">
    <citation type="journal article" date="2015" name="Sci. Rep.">
        <title>Chromosome-level genome map provides insights into diverse defense mechanisms in the medicinal fungus Ganoderma sinense.</title>
        <authorList>
            <person name="Zhu Y."/>
            <person name="Xu J."/>
            <person name="Sun C."/>
            <person name="Zhou S."/>
            <person name="Xu H."/>
            <person name="Nelson D.R."/>
            <person name="Qian J."/>
            <person name="Song J."/>
            <person name="Luo H."/>
            <person name="Xiang L."/>
            <person name="Li Y."/>
            <person name="Xu Z."/>
            <person name="Ji A."/>
            <person name="Wang L."/>
            <person name="Lu S."/>
            <person name="Hayward A."/>
            <person name="Sun W."/>
            <person name="Li X."/>
            <person name="Schwartz D.C."/>
            <person name="Wang Y."/>
            <person name="Chen S."/>
        </authorList>
    </citation>
    <scope>NUCLEOTIDE SEQUENCE [LARGE SCALE GENOMIC DNA]</scope>
    <source>
        <strain evidence="5 6">ZZ0214-1</strain>
    </source>
</reference>
<keyword evidence="3" id="KW-0732">Signal</keyword>
<comment type="similarity">
    <text evidence="1">Belongs to the peptidase A1 family.</text>
</comment>
<sequence>MARFSALLALCVATVTTPIAVSASPVVVRDSPVSLPFVRRFKLSGASKLIEQDRARAQVLKAVGHASGAGRGMKRADVLVTNGDTSYTVDVGVGTPPTQYTLLIDTGSSNTFVGAGKAYVTTSSSKDTGYSASVTYGSGGWSGQEYTDTVTLSPELVIQNQGVGVANSSVGFHGVDGILGIGPSALTKGTVSDGAVVPTVVENAYTQGLIDQDVIGISFAPSSSHDSSGVLTFGGVDFWKTFGPVNFVPITSTSPASQYVGIDQSVTYGWGRTPILAHTAGITDTGSTLLLLATDAYDAYKKATGAVADSATGLLKITADQYAKLESLFFCIGDVTYEFVPNAQIWPRSLNTAIGGDANGIYLVVADLGSPSGEGLDFINGYTWLERFYHVYDAGNQAVGFAMTEHTFSQSN</sequence>
<dbReference type="PANTHER" id="PTHR47966:SF51">
    <property type="entry name" value="BETA-SITE APP-CLEAVING ENZYME, ISOFORM A-RELATED"/>
    <property type="match status" value="1"/>
</dbReference>
<keyword evidence="6" id="KW-1185">Reference proteome</keyword>
<proteinExistence type="inferred from homology"/>
<dbReference type="STRING" id="1077348.A0A2G8S3Y5"/>
<dbReference type="AlphaFoldDB" id="A0A2G8S3Y5"/>
<evidence type="ECO:0000259" key="4">
    <source>
        <dbReference type="PROSITE" id="PS51767"/>
    </source>
</evidence>
<name>A0A2G8S3Y5_9APHY</name>
<organism evidence="5 6">
    <name type="scientific">Ganoderma sinense ZZ0214-1</name>
    <dbReference type="NCBI Taxonomy" id="1077348"/>
    <lineage>
        <taxon>Eukaryota</taxon>
        <taxon>Fungi</taxon>
        <taxon>Dikarya</taxon>
        <taxon>Basidiomycota</taxon>
        <taxon>Agaricomycotina</taxon>
        <taxon>Agaricomycetes</taxon>
        <taxon>Polyporales</taxon>
        <taxon>Polyporaceae</taxon>
        <taxon>Ganoderma</taxon>
    </lineage>
</organism>
<dbReference type="GO" id="GO:0004190">
    <property type="term" value="F:aspartic-type endopeptidase activity"/>
    <property type="evidence" value="ECO:0007669"/>
    <property type="project" value="InterPro"/>
</dbReference>
<dbReference type="PANTHER" id="PTHR47966">
    <property type="entry name" value="BETA-SITE APP-CLEAVING ENZYME, ISOFORM A-RELATED"/>
    <property type="match status" value="1"/>
</dbReference>
<dbReference type="Proteomes" id="UP000230002">
    <property type="component" value="Unassembled WGS sequence"/>
</dbReference>
<dbReference type="Gene3D" id="2.40.70.10">
    <property type="entry name" value="Acid Proteases"/>
    <property type="match status" value="2"/>
</dbReference>
<gene>
    <name evidence="5" type="ORF">GSI_08478</name>
</gene>
<feature type="active site" evidence="2">
    <location>
        <position position="284"/>
    </location>
</feature>
<dbReference type="PRINTS" id="PR00792">
    <property type="entry name" value="PEPSIN"/>
</dbReference>
<feature type="active site" evidence="2">
    <location>
        <position position="105"/>
    </location>
</feature>
<evidence type="ECO:0000313" key="6">
    <source>
        <dbReference type="Proteomes" id="UP000230002"/>
    </source>
</evidence>
<dbReference type="SUPFAM" id="SSF50630">
    <property type="entry name" value="Acid proteases"/>
    <property type="match status" value="1"/>
</dbReference>
<dbReference type="OrthoDB" id="660550at2759"/>
<dbReference type="PROSITE" id="PS51767">
    <property type="entry name" value="PEPTIDASE_A1"/>
    <property type="match status" value="1"/>
</dbReference>
<dbReference type="Pfam" id="PF00026">
    <property type="entry name" value="Asp"/>
    <property type="match status" value="1"/>
</dbReference>
<feature type="domain" description="Peptidase A1" evidence="4">
    <location>
        <begin position="87"/>
        <end position="402"/>
    </location>
</feature>
<dbReference type="GO" id="GO:0006508">
    <property type="term" value="P:proteolysis"/>
    <property type="evidence" value="ECO:0007669"/>
    <property type="project" value="InterPro"/>
</dbReference>
<evidence type="ECO:0000256" key="2">
    <source>
        <dbReference type="PIRSR" id="PIRSR601461-1"/>
    </source>
</evidence>
<protein>
    <submittedName>
        <fullName evidence="5">Transporter</fullName>
    </submittedName>
</protein>